<feature type="compositionally biased region" description="Polar residues" evidence="4">
    <location>
        <begin position="127"/>
        <end position="139"/>
    </location>
</feature>
<evidence type="ECO:0000313" key="7">
    <source>
        <dbReference type="Proteomes" id="UP000028545"/>
    </source>
</evidence>
<comment type="caution">
    <text evidence="6">The sequence shown here is derived from an EMBL/GenBank/DDBJ whole genome shotgun (WGS) entry which is preliminary data.</text>
</comment>
<dbReference type="RefSeq" id="XP_016641429.1">
    <property type="nucleotide sequence ID" value="XM_016788905.1"/>
</dbReference>
<dbReference type="GO" id="GO:0006351">
    <property type="term" value="P:DNA-templated transcription"/>
    <property type="evidence" value="ECO:0007669"/>
    <property type="project" value="InterPro"/>
</dbReference>
<dbReference type="HOGENOM" id="CLU_551133_0_0_1"/>
<proteinExistence type="predicted"/>
<dbReference type="Pfam" id="PF04082">
    <property type="entry name" value="Fungal_trans"/>
    <property type="match status" value="1"/>
</dbReference>
<gene>
    <name evidence="6" type="ORF">SAPIO_CDS6940</name>
</gene>
<dbReference type="InterPro" id="IPR007219">
    <property type="entry name" value="XnlR_reg_dom"/>
</dbReference>
<dbReference type="GO" id="GO:0008270">
    <property type="term" value="F:zinc ion binding"/>
    <property type="evidence" value="ECO:0007669"/>
    <property type="project" value="InterPro"/>
</dbReference>
<evidence type="ECO:0000256" key="2">
    <source>
        <dbReference type="ARBA" id="ARBA00022723"/>
    </source>
</evidence>
<evidence type="ECO:0000256" key="1">
    <source>
        <dbReference type="ARBA" id="ARBA00004123"/>
    </source>
</evidence>
<dbReference type="InterPro" id="IPR050613">
    <property type="entry name" value="Sec_Metabolite_Reg"/>
</dbReference>
<comment type="subcellular location">
    <subcellularLocation>
        <location evidence="1">Nucleus</location>
    </subcellularLocation>
</comment>
<evidence type="ECO:0000256" key="4">
    <source>
        <dbReference type="SAM" id="MobiDB-lite"/>
    </source>
</evidence>
<keyword evidence="2" id="KW-0479">Metal-binding</keyword>
<dbReference type="OrthoDB" id="435881at2759"/>
<dbReference type="GO" id="GO:0003677">
    <property type="term" value="F:DNA binding"/>
    <property type="evidence" value="ECO:0007669"/>
    <property type="project" value="InterPro"/>
</dbReference>
<keyword evidence="3" id="KW-0539">Nucleus</keyword>
<dbReference type="OMA" id="HAWTAVE"/>
<feature type="domain" description="Xylanolytic transcriptional activator regulatory" evidence="5">
    <location>
        <begin position="70"/>
        <end position="144"/>
    </location>
</feature>
<protein>
    <recommendedName>
        <fullName evidence="5">Xylanolytic transcriptional activator regulatory domain-containing protein</fullName>
    </recommendedName>
</protein>
<organism evidence="6 7">
    <name type="scientific">Pseudallescheria apiosperma</name>
    <name type="common">Scedosporium apiospermum</name>
    <dbReference type="NCBI Taxonomy" id="563466"/>
    <lineage>
        <taxon>Eukaryota</taxon>
        <taxon>Fungi</taxon>
        <taxon>Dikarya</taxon>
        <taxon>Ascomycota</taxon>
        <taxon>Pezizomycotina</taxon>
        <taxon>Sordariomycetes</taxon>
        <taxon>Hypocreomycetidae</taxon>
        <taxon>Microascales</taxon>
        <taxon>Microascaceae</taxon>
        <taxon>Scedosporium</taxon>
    </lineage>
</organism>
<evidence type="ECO:0000313" key="6">
    <source>
        <dbReference type="EMBL" id="KEZ41630.1"/>
    </source>
</evidence>
<dbReference type="CDD" id="cd12148">
    <property type="entry name" value="fungal_TF_MHR"/>
    <property type="match status" value="1"/>
</dbReference>
<name>A0A084G2R8_PSEDA</name>
<dbReference type="AlphaFoldDB" id="A0A084G2R8"/>
<feature type="region of interest" description="Disordered" evidence="4">
    <location>
        <begin position="400"/>
        <end position="432"/>
    </location>
</feature>
<dbReference type="GeneID" id="27726012"/>
<dbReference type="SMART" id="SM00906">
    <property type="entry name" value="Fungal_trans"/>
    <property type="match status" value="1"/>
</dbReference>
<evidence type="ECO:0000259" key="5">
    <source>
        <dbReference type="SMART" id="SM00906"/>
    </source>
</evidence>
<sequence length="495" mass="54246">MYFGAVTSLSPDECLARLGEDRAVLVERYKHNTERALNKADYLNSDDLKSLQSLTLYIAILRSHDASRRSWALLALAIRLARAFSLHRERPIDTALTPFETELRRRLWWALIILDIRAAEDRGSDASIPQGSYDTQPPTNIDDADFGPESCEQPASKAGPSDVSFFLGMAMGSGFFGAVKHPPLLSLSVESAGPIPFLAALPPGPTPLSEDSILSQARHLESLFVPPFESPSPSVPPLPSAVNTNSCSTANPATTTAQVYAIARLTPTVVRIIVLKVWLSLQYPFQRPPPSGPCLQVPRISRPTILLTAISILELTALLKRDPSSPHFRWWFDGYVQWHPLAVALAELCVEVDGDLVERAWRVVNAELPPMGATIADAKKGPLWRPVRKLLRKARTARAEALRTKSGRSGQEPEPEPGLEQHAEPPQPTQSIPMSQAQLIHAEVGTDDQMPSGNGPWTWESLGGLLNYVDLSTLDADFAAAWTTNNGIWDDIMGD</sequence>
<dbReference type="KEGG" id="sapo:SAPIO_CDS6940"/>
<dbReference type="Proteomes" id="UP000028545">
    <property type="component" value="Unassembled WGS sequence"/>
</dbReference>
<dbReference type="GO" id="GO:0005634">
    <property type="term" value="C:nucleus"/>
    <property type="evidence" value="ECO:0007669"/>
    <property type="project" value="UniProtKB-SubCell"/>
</dbReference>
<feature type="region of interest" description="Disordered" evidence="4">
    <location>
        <begin position="123"/>
        <end position="157"/>
    </location>
</feature>
<dbReference type="PANTHER" id="PTHR31001">
    <property type="entry name" value="UNCHARACTERIZED TRANSCRIPTIONAL REGULATORY PROTEIN"/>
    <property type="match status" value="1"/>
</dbReference>
<dbReference type="EMBL" id="JOWA01000109">
    <property type="protein sequence ID" value="KEZ41630.1"/>
    <property type="molecule type" value="Genomic_DNA"/>
</dbReference>
<accession>A0A084G2R8</accession>
<reference evidence="6 7" key="1">
    <citation type="journal article" date="2014" name="Genome Announc.">
        <title>Draft genome sequence of the pathogenic fungus Scedosporium apiospermum.</title>
        <authorList>
            <person name="Vandeputte P."/>
            <person name="Ghamrawi S."/>
            <person name="Rechenmann M."/>
            <person name="Iltis A."/>
            <person name="Giraud S."/>
            <person name="Fleury M."/>
            <person name="Thornton C."/>
            <person name="Delhaes L."/>
            <person name="Meyer W."/>
            <person name="Papon N."/>
            <person name="Bouchara J.P."/>
        </authorList>
    </citation>
    <scope>NUCLEOTIDE SEQUENCE [LARGE SCALE GENOMIC DNA]</scope>
    <source>
        <strain evidence="6 7">IHEM 14462</strain>
    </source>
</reference>
<keyword evidence="7" id="KW-1185">Reference proteome</keyword>
<evidence type="ECO:0000256" key="3">
    <source>
        <dbReference type="ARBA" id="ARBA00023242"/>
    </source>
</evidence>
<dbReference type="PANTHER" id="PTHR31001:SF50">
    <property type="entry name" value="ZN(II)2CYS6 TRANSCRIPTION FACTOR (EUROFUNG)"/>
    <property type="match status" value="1"/>
</dbReference>
<dbReference type="VEuPathDB" id="FungiDB:SAPIO_CDS6940"/>